<dbReference type="AlphaFoldDB" id="A0A8I2YR34"/>
<dbReference type="PANTHER" id="PTHR13070">
    <property type="entry name" value="TRNA-SPLICING ENDONUCLEASE SUBUNIT SEN34-RELATED"/>
    <property type="match status" value="1"/>
</dbReference>
<sequence>MASNRLIPLRISNKKAYVWDIDGETKGPHTTTHSRPSDIATLRSYHRLCGVLTGTLPHLSQQNVFLGVPLLLMPEEVVLLVEKGR</sequence>
<dbReference type="Pfam" id="PF26577">
    <property type="entry name" value="TSEN34_N"/>
    <property type="match status" value="1"/>
</dbReference>
<evidence type="ECO:0000259" key="2">
    <source>
        <dbReference type="Pfam" id="PF26577"/>
    </source>
</evidence>
<protein>
    <recommendedName>
        <fullName evidence="2">TSEN34 N-terminal domain-containing protein</fullName>
    </recommendedName>
</protein>
<reference evidence="3" key="1">
    <citation type="submission" date="2021-03" db="EMBL/GenBank/DDBJ databases">
        <title>Evolutionary innovations through gain and loss of genes in the ectomycorrhizal Boletales.</title>
        <authorList>
            <person name="Wu G."/>
            <person name="Miyauchi S."/>
            <person name="Morin E."/>
            <person name="Yang Z.-L."/>
            <person name="Xu J."/>
            <person name="Martin F.M."/>
        </authorList>
    </citation>
    <scope>NUCLEOTIDE SEQUENCE</scope>
    <source>
        <strain evidence="3">BR01</strain>
    </source>
</reference>
<name>A0A8I2YR34_9AGAM</name>
<keyword evidence="4" id="KW-1185">Reference proteome</keyword>
<dbReference type="EMBL" id="JAGFBS010000012">
    <property type="protein sequence ID" value="KAG6376515.1"/>
    <property type="molecule type" value="Genomic_DNA"/>
</dbReference>
<dbReference type="Proteomes" id="UP000683000">
    <property type="component" value="Unassembled WGS sequence"/>
</dbReference>
<keyword evidence="1" id="KW-0456">Lyase</keyword>
<gene>
    <name evidence="3" type="ORF">JVT61DRAFT_2508</name>
</gene>
<comment type="caution">
    <text evidence="3">The sequence shown here is derived from an EMBL/GenBank/DDBJ whole genome shotgun (WGS) entry which is preliminary data.</text>
</comment>
<evidence type="ECO:0000313" key="4">
    <source>
        <dbReference type="Proteomes" id="UP000683000"/>
    </source>
</evidence>
<evidence type="ECO:0000256" key="1">
    <source>
        <dbReference type="ARBA" id="ARBA00023239"/>
    </source>
</evidence>
<dbReference type="InterPro" id="IPR059049">
    <property type="entry name" value="TSEN34_N"/>
</dbReference>
<dbReference type="PANTHER" id="PTHR13070:SF0">
    <property type="entry name" value="TRNA-SPLICING ENDONUCLEASE SUBUNIT SEN34"/>
    <property type="match status" value="1"/>
</dbReference>
<evidence type="ECO:0000313" key="3">
    <source>
        <dbReference type="EMBL" id="KAG6376515.1"/>
    </source>
</evidence>
<accession>A0A8I2YR34</accession>
<dbReference type="OrthoDB" id="48041at2759"/>
<dbReference type="GO" id="GO:0000213">
    <property type="term" value="F:tRNA-intron lyase activity"/>
    <property type="evidence" value="ECO:0007669"/>
    <property type="project" value="TreeGrafter"/>
</dbReference>
<feature type="domain" description="TSEN34 N-terminal" evidence="2">
    <location>
        <begin position="36"/>
        <end position="84"/>
    </location>
</feature>
<organism evidence="3 4">
    <name type="scientific">Boletus reticuloceps</name>
    <dbReference type="NCBI Taxonomy" id="495285"/>
    <lineage>
        <taxon>Eukaryota</taxon>
        <taxon>Fungi</taxon>
        <taxon>Dikarya</taxon>
        <taxon>Basidiomycota</taxon>
        <taxon>Agaricomycotina</taxon>
        <taxon>Agaricomycetes</taxon>
        <taxon>Agaricomycetidae</taxon>
        <taxon>Boletales</taxon>
        <taxon>Boletineae</taxon>
        <taxon>Boletaceae</taxon>
        <taxon>Boletoideae</taxon>
        <taxon>Boletus</taxon>
    </lineage>
</organism>
<dbReference type="GO" id="GO:0000379">
    <property type="term" value="P:tRNA-type intron splice site recognition and cleavage"/>
    <property type="evidence" value="ECO:0007669"/>
    <property type="project" value="TreeGrafter"/>
</dbReference>
<proteinExistence type="predicted"/>